<keyword evidence="6" id="KW-0411">Iron-sulfur</keyword>
<evidence type="ECO:0000256" key="6">
    <source>
        <dbReference type="ARBA" id="ARBA00023014"/>
    </source>
</evidence>
<feature type="active site" description="Acyl-ester intermediate" evidence="7">
    <location>
        <position position="405"/>
    </location>
</feature>
<dbReference type="Pfam" id="PF00135">
    <property type="entry name" value="COesterase"/>
    <property type="match status" value="1"/>
</dbReference>
<keyword evidence="2" id="KW-0001">2Fe-2S</keyword>
<dbReference type="InterPro" id="IPR019819">
    <property type="entry name" value="Carboxylesterase_B_CS"/>
</dbReference>
<keyword evidence="5" id="KW-0408">Iron</keyword>
<reference evidence="9 10" key="1">
    <citation type="journal article" date="2023" name="BMC Biol.">
        <title>The compact genome of the sponge Oopsacas minuta (Hexactinellida) is lacking key metazoan core genes.</title>
        <authorList>
            <person name="Santini S."/>
            <person name="Schenkelaars Q."/>
            <person name="Jourda C."/>
            <person name="Duchesne M."/>
            <person name="Belahbib H."/>
            <person name="Rocher C."/>
            <person name="Selva M."/>
            <person name="Riesgo A."/>
            <person name="Vervoort M."/>
            <person name="Leys S.P."/>
            <person name="Kodjabachian L."/>
            <person name="Le Bivic A."/>
            <person name="Borchiellini C."/>
            <person name="Claverie J.M."/>
            <person name="Renard E."/>
        </authorList>
    </citation>
    <scope>NUCLEOTIDE SEQUENCE [LARGE SCALE GENOMIC DNA]</scope>
    <source>
        <strain evidence="9">SPO-2</strain>
    </source>
</reference>
<dbReference type="PRINTS" id="PR00878">
    <property type="entry name" value="CHOLNESTRASE"/>
</dbReference>
<evidence type="ECO:0000313" key="9">
    <source>
        <dbReference type="EMBL" id="KAI6659372.1"/>
    </source>
</evidence>
<dbReference type="InterPro" id="IPR002018">
    <property type="entry name" value="CarbesteraseB"/>
</dbReference>
<evidence type="ECO:0000256" key="2">
    <source>
        <dbReference type="ARBA" id="ARBA00022714"/>
    </source>
</evidence>
<sequence>MATNNQSELDLQDYTQIATLLELTDQIRKKRKIKIVLENRQLVLINDNGKLYCLDEFCYHAGGPLSLGDIEDYNGTRCITCPWHRNKIELDTGDNLYTTIDPFTRQTKPGRKKFKQRTHKVVVNGEGVFVKLSTKYGNQNEFESDFYYQQETQQALNQKQLGYTWHQYNPGYFIISHLNNLCGHDKNIFKDRKSKMTSLLFLLLVCSIIRVHTQSVGDSITIDLPFGSVKGYSNGDSWEFYGIPFAAPPVGNLRWQPPSNFTPWSGSTLDAKDPPPACIQKCEFGIIGCAANMSEDCLYLNIFIPISWRPGSIRSYDILLFIYGGGFHEGTSGCLLYDSRFLANFTDTIIVTFNYRVGALGFLRIPLFDIYGNMGFVDQRMAMQWVKDYISYFGGRGKTTLFGQSAGAISIGAHVASPLSKGLFDNIILESDGWTVPFRDTFNAELLAAEYSVKLDCFTKSCFHSRTADEILAAQLPIIPIAFSFNILIDFVPWSPIIDNINLMNQPYAVVIEMAKNGTLPPAIMGTTTDEGYLFMEPIERESPIKGKLFYDAVMLATFLEDSVSVNDQYNSFYGATDNYLQRLSQIIGDYLFGCSTRSILNAISSAGQKDVWKYIWDRTITYNASDNICYNRACHGAELFYVFGAVSLWGQQFTPNDLNLSRQVQTYWGNMAKSNDPNIGPVGTGLYPAWPRYDVRTGAQMFFEDPIGRLSFNFSNGICDHLDTIGYDRSNVFGNSSVVSSSILLMAVALVMICFIS</sequence>
<dbReference type="Gene3D" id="3.40.50.1820">
    <property type="entry name" value="alpha/beta hydrolase"/>
    <property type="match status" value="1"/>
</dbReference>
<dbReference type="SUPFAM" id="SSF50022">
    <property type="entry name" value="ISP domain"/>
    <property type="match status" value="1"/>
</dbReference>
<evidence type="ECO:0000256" key="1">
    <source>
        <dbReference type="ARBA" id="ARBA00005964"/>
    </source>
</evidence>
<comment type="caution">
    <text evidence="9">The sequence shown here is derived from an EMBL/GenBank/DDBJ whole genome shotgun (WGS) entry which is preliminary data.</text>
</comment>
<dbReference type="PROSITE" id="PS51296">
    <property type="entry name" value="RIESKE"/>
    <property type="match status" value="1"/>
</dbReference>
<dbReference type="PANTHER" id="PTHR45570:SF2">
    <property type="entry name" value="ACETYLCHOLINESTERASE 1-LIKE"/>
    <property type="match status" value="1"/>
</dbReference>
<keyword evidence="10" id="KW-1185">Reference proteome</keyword>
<evidence type="ECO:0000256" key="4">
    <source>
        <dbReference type="ARBA" id="ARBA00022801"/>
    </source>
</evidence>
<gene>
    <name evidence="9" type="ORF">LOD99_15043</name>
</gene>
<dbReference type="Pfam" id="PF22543">
    <property type="entry name" value="Rieske_4"/>
    <property type="match status" value="1"/>
</dbReference>
<dbReference type="Proteomes" id="UP001165289">
    <property type="component" value="Unassembled WGS sequence"/>
</dbReference>
<accession>A0AAV7KDJ7</accession>
<organism evidence="9 10">
    <name type="scientific">Oopsacas minuta</name>
    <dbReference type="NCBI Taxonomy" id="111878"/>
    <lineage>
        <taxon>Eukaryota</taxon>
        <taxon>Metazoa</taxon>
        <taxon>Porifera</taxon>
        <taxon>Hexactinellida</taxon>
        <taxon>Hexasterophora</taxon>
        <taxon>Lyssacinosida</taxon>
        <taxon>Leucopsacidae</taxon>
        <taxon>Oopsacas</taxon>
    </lineage>
</organism>
<dbReference type="EMBL" id="JAKMXF010000066">
    <property type="protein sequence ID" value="KAI6659372.1"/>
    <property type="molecule type" value="Genomic_DNA"/>
</dbReference>
<evidence type="ECO:0000256" key="7">
    <source>
        <dbReference type="PIRSR" id="PIRSR600997-1"/>
    </source>
</evidence>
<keyword evidence="4" id="KW-0378">Hydrolase</keyword>
<name>A0AAV7KDJ7_9METZ</name>
<feature type="active site" description="Charge relay system" evidence="7">
    <location>
        <position position="531"/>
    </location>
</feature>
<protein>
    <submittedName>
        <fullName evidence="9">Acetylcholinesterase isoform E4-E6</fullName>
    </submittedName>
</protein>
<comment type="similarity">
    <text evidence="1">Belongs to the type-B carboxylesterase/lipase family.</text>
</comment>
<dbReference type="InterPro" id="IPR017941">
    <property type="entry name" value="Rieske_2Fe-2S"/>
</dbReference>
<dbReference type="SUPFAM" id="SSF53474">
    <property type="entry name" value="alpha/beta-Hydrolases"/>
    <property type="match status" value="1"/>
</dbReference>
<dbReference type="CDD" id="cd03467">
    <property type="entry name" value="Rieske"/>
    <property type="match status" value="1"/>
</dbReference>
<proteinExistence type="inferred from homology"/>
<evidence type="ECO:0000256" key="5">
    <source>
        <dbReference type="ARBA" id="ARBA00023004"/>
    </source>
</evidence>
<feature type="active site" description="Charge relay system" evidence="7">
    <location>
        <position position="636"/>
    </location>
</feature>
<evidence type="ECO:0000313" key="10">
    <source>
        <dbReference type="Proteomes" id="UP001165289"/>
    </source>
</evidence>
<keyword evidence="3" id="KW-0479">Metal-binding</keyword>
<dbReference type="Gene3D" id="2.102.10.10">
    <property type="entry name" value="Rieske [2Fe-2S] iron-sulphur domain"/>
    <property type="match status" value="1"/>
</dbReference>
<evidence type="ECO:0000256" key="3">
    <source>
        <dbReference type="ARBA" id="ARBA00022723"/>
    </source>
</evidence>
<dbReference type="InterPro" id="IPR000997">
    <property type="entry name" value="Cholinesterase"/>
</dbReference>
<dbReference type="GO" id="GO:0046872">
    <property type="term" value="F:metal ion binding"/>
    <property type="evidence" value="ECO:0007669"/>
    <property type="project" value="UniProtKB-KW"/>
</dbReference>
<dbReference type="InterPro" id="IPR036922">
    <property type="entry name" value="Rieske_2Fe-2S_sf"/>
</dbReference>
<dbReference type="PANTHER" id="PTHR45570">
    <property type="entry name" value="CARBOXYLIC ESTER HYDROLASE"/>
    <property type="match status" value="1"/>
</dbReference>
<dbReference type="GO" id="GO:0004104">
    <property type="term" value="F:cholinesterase activity"/>
    <property type="evidence" value="ECO:0007669"/>
    <property type="project" value="InterPro"/>
</dbReference>
<dbReference type="InterPro" id="IPR054716">
    <property type="entry name" value="Sol_Rieske_ferrdox_dom"/>
</dbReference>
<dbReference type="PROSITE" id="PS00941">
    <property type="entry name" value="CARBOXYLESTERASE_B_2"/>
    <property type="match status" value="1"/>
</dbReference>
<dbReference type="InterPro" id="IPR029058">
    <property type="entry name" value="AB_hydrolase_fold"/>
</dbReference>
<dbReference type="GO" id="GO:0051537">
    <property type="term" value="F:2 iron, 2 sulfur cluster binding"/>
    <property type="evidence" value="ECO:0007669"/>
    <property type="project" value="UniProtKB-KW"/>
</dbReference>
<feature type="domain" description="Rieske" evidence="8">
    <location>
        <begin position="18"/>
        <end position="130"/>
    </location>
</feature>
<evidence type="ECO:0000259" key="8">
    <source>
        <dbReference type="PROSITE" id="PS51296"/>
    </source>
</evidence>
<dbReference type="AlphaFoldDB" id="A0AAV7KDJ7"/>